<keyword evidence="4" id="KW-1185">Reference proteome</keyword>
<evidence type="ECO:0000313" key="3">
    <source>
        <dbReference type="EMBL" id="TNV71814.1"/>
    </source>
</evidence>
<dbReference type="Proteomes" id="UP000785679">
    <property type="component" value="Unassembled WGS sequence"/>
</dbReference>
<evidence type="ECO:0000256" key="1">
    <source>
        <dbReference type="SAM" id="Coils"/>
    </source>
</evidence>
<accession>A0A8J8NBI2</accession>
<protein>
    <submittedName>
        <fullName evidence="3">Uncharacterized protein</fullName>
    </submittedName>
</protein>
<name>A0A8J8NBI2_HALGN</name>
<evidence type="ECO:0000313" key="4">
    <source>
        <dbReference type="Proteomes" id="UP000785679"/>
    </source>
</evidence>
<dbReference type="EMBL" id="RRYP01027073">
    <property type="protein sequence ID" value="TNV71814.1"/>
    <property type="molecule type" value="Genomic_DNA"/>
</dbReference>
<feature type="compositionally biased region" description="Polar residues" evidence="2">
    <location>
        <begin position="16"/>
        <end position="36"/>
    </location>
</feature>
<feature type="region of interest" description="Disordered" evidence="2">
    <location>
        <begin position="1"/>
        <end position="55"/>
    </location>
</feature>
<dbReference type="AlphaFoldDB" id="A0A8J8NBI2"/>
<sequence length="137" mass="15370">MYQGNPGLQEHLRNASPVNQNQHNSTQRQMNGNSNKVHPMGNGHLQGRNGSNFQQYYSNLSKNQNNTKANLTQYATEESAGGDGESTQLIQNLQIHHNSLESQMSRTQDNLDELKKSGLGMKEEVDELIEEEIANMD</sequence>
<keyword evidence="1" id="KW-0175">Coiled coil</keyword>
<organism evidence="3 4">
    <name type="scientific">Halteria grandinella</name>
    <dbReference type="NCBI Taxonomy" id="5974"/>
    <lineage>
        <taxon>Eukaryota</taxon>
        <taxon>Sar</taxon>
        <taxon>Alveolata</taxon>
        <taxon>Ciliophora</taxon>
        <taxon>Intramacronucleata</taxon>
        <taxon>Spirotrichea</taxon>
        <taxon>Stichotrichia</taxon>
        <taxon>Sporadotrichida</taxon>
        <taxon>Halteriidae</taxon>
        <taxon>Halteria</taxon>
    </lineage>
</organism>
<gene>
    <name evidence="3" type="ORF">FGO68_gene13636</name>
</gene>
<proteinExistence type="predicted"/>
<reference evidence="3" key="1">
    <citation type="submission" date="2019-06" db="EMBL/GenBank/DDBJ databases">
        <authorList>
            <person name="Zheng W."/>
        </authorList>
    </citation>
    <scope>NUCLEOTIDE SEQUENCE</scope>
    <source>
        <strain evidence="3">QDHG01</strain>
    </source>
</reference>
<evidence type="ECO:0000256" key="2">
    <source>
        <dbReference type="SAM" id="MobiDB-lite"/>
    </source>
</evidence>
<feature type="coiled-coil region" evidence="1">
    <location>
        <begin position="90"/>
        <end position="131"/>
    </location>
</feature>
<comment type="caution">
    <text evidence="3">The sequence shown here is derived from an EMBL/GenBank/DDBJ whole genome shotgun (WGS) entry which is preliminary data.</text>
</comment>